<name>A0A090I683_9GAMM</name>
<proteinExistence type="predicted"/>
<dbReference type="EMBL" id="LN554847">
    <property type="protein sequence ID" value="CED56951.1"/>
    <property type="molecule type" value="Genomic_DNA"/>
</dbReference>
<organism evidence="2 3">
    <name type="scientific">Aliivibrio wodanis</name>
    <dbReference type="NCBI Taxonomy" id="80852"/>
    <lineage>
        <taxon>Bacteria</taxon>
        <taxon>Pseudomonadati</taxon>
        <taxon>Pseudomonadota</taxon>
        <taxon>Gammaproteobacteria</taxon>
        <taxon>Vibrionales</taxon>
        <taxon>Vibrionaceae</taxon>
        <taxon>Aliivibrio</taxon>
    </lineage>
</organism>
<dbReference type="GeneID" id="28542551"/>
<keyword evidence="1" id="KW-0732">Signal</keyword>
<dbReference type="OrthoDB" id="5814217at2"/>
<dbReference type="STRING" id="80852.AWOD_II_0303"/>
<evidence type="ECO:0000313" key="2">
    <source>
        <dbReference type="EMBL" id="CED56951.1"/>
    </source>
</evidence>
<accession>A0A090I683</accession>
<evidence type="ECO:0000256" key="1">
    <source>
        <dbReference type="SAM" id="SignalP"/>
    </source>
</evidence>
<feature type="signal peptide" evidence="1">
    <location>
        <begin position="1"/>
        <end position="24"/>
    </location>
</feature>
<gene>
    <name evidence="2" type="ORF">AWOD_II_0303</name>
</gene>
<sequence>MESIKYIKKALLLAAALTSSNAIANNFPYNFFEVRVGTSPGTSGVQVNQQFTENSHIIGKIDTRFEGDWDISGGMGFNGPANEFADIYGQLLLHNVKDKSSDKLGDEMLTEINLGFRVWLMQQMELGAQYGQLFSSNVQKDVGSVHFRFHSTDQLSVGAEAKFGGVYGGQMMMTARFTF</sequence>
<dbReference type="AlphaFoldDB" id="A0A090I683"/>
<dbReference type="HOGENOM" id="CLU_132699_0_0_6"/>
<feature type="chain" id="PRO_5001857461" evidence="1">
    <location>
        <begin position="25"/>
        <end position="179"/>
    </location>
</feature>
<protein>
    <submittedName>
        <fullName evidence="2">Putative exported protein</fullName>
    </submittedName>
</protein>
<reference evidence="3" key="1">
    <citation type="submission" date="2014-09" db="EMBL/GenBank/DDBJ databases">
        <authorList>
            <person name="Hjerde E."/>
        </authorList>
    </citation>
    <scope>NUCLEOTIDE SEQUENCE [LARGE SCALE GENOMIC DNA]</scope>
    <source>
        <strain evidence="3">06/09/139</strain>
    </source>
</reference>
<evidence type="ECO:0000313" key="3">
    <source>
        <dbReference type="Proteomes" id="UP000032427"/>
    </source>
</evidence>
<dbReference type="Proteomes" id="UP000032427">
    <property type="component" value="Chromosome 2"/>
</dbReference>
<dbReference type="KEGG" id="awd:AWOD_II_0303"/>
<dbReference type="PATRIC" id="fig|80852.17.peg.3058"/>
<keyword evidence="3" id="KW-1185">Reference proteome</keyword>